<dbReference type="InterPro" id="IPR013087">
    <property type="entry name" value="Znf_C2H2_type"/>
</dbReference>
<name>A0ABR0ERL8_ZASCE</name>
<feature type="region of interest" description="Disordered" evidence="9">
    <location>
        <begin position="1"/>
        <end position="81"/>
    </location>
</feature>
<dbReference type="PANTHER" id="PTHR16515">
    <property type="entry name" value="PR DOMAIN ZINC FINGER PROTEIN"/>
    <property type="match status" value="1"/>
</dbReference>
<evidence type="ECO:0000256" key="7">
    <source>
        <dbReference type="PROSITE-ProRule" id="PRU00023"/>
    </source>
</evidence>
<keyword evidence="4 8" id="KW-0863">Zinc-finger</keyword>
<evidence type="ECO:0000256" key="3">
    <source>
        <dbReference type="ARBA" id="ARBA00022737"/>
    </source>
</evidence>
<feature type="domain" description="C2H2-type" evidence="10">
    <location>
        <begin position="82"/>
        <end position="110"/>
    </location>
</feature>
<keyword evidence="12" id="KW-1185">Reference proteome</keyword>
<evidence type="ECO:0000313" key="11">
    <source>
        <dbReference type="EMBL" id="KAK4504241.1"/>
    </source>
</evidence>
<dbReference type="InterPro" id="IPR036770">
    <property type="entry name" value="Ankyrin_rpt-contain_sf"/>
</dbReference>
<dbReference type="PROSITE" id="PS50297">
    <property type="entry name" value="ANK_REP_REGION"/>
    <property type="match status" value="1"/>
</dbReference>
<feature type="compositionally biased region" description="Polar residues" evidence="9">
    <location>
        <begin position="245"/>
        <end position="256"/>
    </location>
</feature>
<feature type="compositionally biased region" description="Basic and acidic residues" evidence="9">
    <location>
        <begin position="266"/>
        <end position="277"/>
    </location>
</feature>
<dbReference type="Pfam" id="PF00023">
    <property type="entry name" value="Ank"/>
    <property type="match status" value="1"/>
</dbReference>
<sequence>MDMETMRAAAAPPFHYGYGHYQDYSGAGDGVLATVAEERPPPRPRPTTKQPQETGPEHGEDSDYDPEQSEQTRSPKRQRTGYGCIHCNMTFTEKRALARHKKTDHHRRQLGLPPDRKHACAMCGKHFTRGHDLKRHQNEQHSEKQDANMSSGSSEYSNASTYVDDNRTSHSSSATGSSTLAAIAEADPVSSTYPFSDASTYAYGDQDDDARSHGKSFSMSPNSSNSSGRRNSSQPDIKQEHNTKHSSSSPNTSPMTGTLGEGSPGFKREKFKPKQDHDEELPPFTPEASPLKASALRNRIPSQPRDIDAWQPMMCMICGDAFEEEAEDLIKHLRRHLDDFKGKHKCKDCKIDFTHAEDLERHLQSAAQGHCGFNFPHECTGHHPPGDKTGTLTDYDRVRLFVRLQHWEQAQLQAYIAEINELTTSRRMGNIPRDRWSEVIRRSRPNSFCSFAISVNTYATAPCDVTDGKLDLGGLQKRLQSMSLGKPGSRLLRRISPSTEELRPRNVDKTLLRAVRRGEISKAQRQIDAGGDVSIIHEDQGPFTTVALWGHGYISRRMAEHRVDEDIMGSCSVCHMGSSTFIRPYMKVRSLLKHGANANEPGGLCGYPLHTAAWMGKADIVAMLLEHKADMNLTDGTYGDALCSVAAGVGYPGHVEVVQILIDLNADVRFVGPRGSAIDLAKERRRHWSLRLKEAKDDEAGELMSRISCCDQVICALQGASATVDARESARKARGGRKSMESFQRQNGPTGVYSYG</sequence>
<feature type="compositionally biased region" description="Low complexity" evidence="9">
    <location>
        <begin position="216"/>
        <end position="233"/>
    </location>
</feature>
<evidence type="ECO:0000256" key="1">
    <source>
        <dbReference type="ARBA" id="ARBA00004123"/>
    </source>
</evidence>
<keyword evidence="2" id="KW-0479">Metal-binding</keyword>
<comment type="subcellular location">
    <subcellularLocation>
        <location evidence="1">Nucleus</location>
    </subcellularLocation>
</comment>
<feature type="region of interest" description="Disordered" evidence="9">
    <location>
        <begin position="204"/>
        <end position="293"/>
    </location>
</feature>
<dbReference type="PROSITE" id="PS50088">
    <property type="entry name" value="ANK_REPEAT"/>
    <property type="match status" value="1"/>
</dbReference>
<accession>A0ABR0ERL8</accession>
<feature type="region of interest" description="Disordered" evidence="9">
    <location>
        <begin position="731"/>
        <end position="756"/>
    </location>
</feature>
<dbReference type="InterPro" id="IPR002110">
    <property type="entry name" value="Ankyrin_rpt"/>
</dbReference>
<dbReference type="SUPFAM" id="SSF48403">
    <property type="entry name" value="Ankyrin repeat"/>
    <property type="match status" value="1"/>
</dbReference>
<feature type="region of interest" description="Disordered" evidence="9">
    <location>
        <begin position="136"/>
        <end position="176"/>
    </location>
</feature>
<dbReference type="Gene3D" id="1.25.40.20">
    <property type="entry name" value="Ankyrin repeat-containing domain"/>
    <property type="match status" value="1"/>
</dbReference>
<evidence type="ECO:0000256" key="4">
    <source>
        <dbReference type="ARBA" id="ARBA00022771"/>
    </source>
</evidence>
<feature type="region of interest" description="Disordered" evidence="9">
    <location>
        <begin position="98"/>
        <end position="117"/>
    </location>
</feature>
<evidence type="ECO:0000313" key="12">
    <source>
        <dbReference type="Proteomes" id="UP001305779"/>
    </source>
</evidence>
<feature type="repeat" description="ANK" evidence="7">
    <location>
        <begin position="608"/>
        <end position="636"/>
    </location>
</feature>
<feature type="domain" description="C2H2-type" evidence="10">
    <location>
        <begin position="118"/>
        <end position="146"/>
    </location>
</feature>
<dbReference type="PROSITE" id="PS00028">
    <property type="entry name" value="ZINC_FINGER_C2H2_1"/>
    <property type="match status" value="2"/>
</dbReference>
<evidence type="ECO:0000256" key="2">
    <source>
        <dbReference type="ARBA" id="ARBA00022723"/>
    </source>
</evidence>
<feature type="compositionally biased region" description="Basic and acidic residues" evidence="9">
    <location>
        <begin position="136"/>
        <end position="146"/>
    </location>
</feature>
<evidence type="ECO:0000256" key="8">
    <source>
        <dbReference type="PROSITE-ProRule" id="PRU00042"/>
    </source>
</evidence>
<organism evidence="11 12">
    <name type="scientific">Zasmidium cellare</name>
    <name type="common">Wine cellar mold</name>
    <name type="synonym">Racodium cellare</name>
    <dbReference type="NCBI Taxonomy" id="395010"/>
    <lineage>
        <taxon>Eukaryota</taxon>
        <taxon>Fungi</taxon>
        <taxon>Dikarya</taxon>
        <taxon>Ascomycota</taxon>
        <taxon>Pezizomycotina</taxon>
        <taxon>Dothideomycetes</taxon>
        <taxon>Dothideomycetidae</taxon>
        <taxon>Mycosphaerellales</taxon>
        <taxon>Mycosphaerellaceae</taxon>
        <taxon>Zasmidium</taxon>
    </lineage>
</organism>
<evidence type="ECO:0000256" key="9">
    <source>
        <dbReference type="SAM" id="MobiDB-lite"/>
    </source>
</evidence>
<keyword evidence="7" id="KW-0040">ANK repeat</keyword>
<evidence type="ECO:0000259" key="10">
    <source>
        <dbReference type="PROSITE" id="PS50157"/>
    </source>
</evidence>
<feature type="compositionally biased region" description="Polar residues" evidence="9">
    <location>
        <begin position="147"/>
        <end position="163"/>
    </location>
</feature>
<dbReference type="SMART" id="SM00355">
    <property type="entry name" value="ZnF_C2H2"/>
    <property type="match status" value="4"/>
</dbReference>
<dbReference type="PROSITE" id="PS50157">
    <property type="entry name" value="ZINC_FINGER_C2H2_2"/>
    <property type="match status" value="2"/>
</dbReference>
<evidence type="ECO:0000256" key="5">
    <source>
        <dbReference type="ARBA" id="ARBA00022833"/>
    </source>
</evidence>
<dbReference type="PANTHER" id="PTHR16515:SF66">
    <property type="entry name" value="C2H2-TYPE DOMAIN-CONTAINING PROTEIN"/>
    <property type="match status" value="1"/>
</dbReference>
<dbReference type="Proteomes" id="UP001305779">
    <property type="component" value="Unassembled WGS sequence"/>
</dbReference>
<dbReference type="InterPro" id="IPR036236">
    <property type="entry name" value="Znf_C2H2_sf"/>
</dbReference>
<dbReference type="InterPro" id="IPR050331">
    <property type="entry name" value="Zinc_finger"/>
</dbReference>
<reference evidence="11 12" key="1">
    <citation type="journal article" date="2023" name="G3 (Bethesda)">
        <title>A chromosome-level genome assembly of Zasmidium syzygii isolated from banana leaves.</title>
        <authorList>
            <person name="van Westerhoven A.C."/>
            <person name="Mehrabi R."/>
            <person name="Talebi R."/>
            <person name="Steentjes M.B.F."/>
            <person name="Corcolon B."/>
            <person name="Chong P.A."/>
            <person name="Kema G.H.J."/>
            <person name="Seidl M.F."/>
        </authorList>
    </citation>
    <scope>NUCLEOTIDE SEQUENCE [LARGE SCALE GENOMIC DNA]</scope>
    <source>
        <strain evidence="11 12">P124</strain>
    </source>
</reference>
<keyword evidence="3" id="KW-0677">Repeat</keyword>
<feature type="compositionally biased region" description="Basic residues" evidence="9">
    <location>
        <begin position="98"/>
        <end position="109"/>
    </location>
</feature>
<protein>
    <recommendedName>
        <fullName evidence="10">C2H2-type domain-containing protein</fullName>
    </recommendedName>
</protein>
<gene>
    <name evidence="11" type="ORF">PRZ48_005157</name>
</gene>
<keyword evidence="6" id="KW-0539">Nucleus</keyword>
<comment type="caution">
    <text evidence="11">The sequence shown here is derived from an EMBL/GenBank/DDBJ whole genome shotgun (WGS) entry which is preliminary data.</text>
</comment>
<dbReference type="Gene3D" id="3.30.160.60">
    <property type="entry name" value="Classic Zinc Finger"/>
    <property type="match status" value="2"/>
</dbReference>
<keyword evidence="5" id="KW-0862">Zinc</keyword>
<proteinExistence type="predicted"/>
<evidence type="ECO:0000256" key="6">
    <source>
        <dbReference type="ARBA" id="ARBA00023242"/>
    </source>
</evidence>
<dbReference type="SMART" id="SM00248">
    <property type="entry name" value="ANK"/>
    <property type="match status" value="2"/>
</dbReference>
<dbReference type="EMBL" id="JAXOVC010000003">
    <property type="protein sequence ID" value="KAK4504241.1"/>
    <property type="molecule type" value="Genomic_DNA"/>
</dbReference>
<dbReference type="SUPFAM" id="SSF57667">
    <property type="entry name" value="beta-beta-alpha zinc fingers"/>
    <property type="match status" value="1"/>
</dbReference>